<geneLocation type="plasmid" evidence="2">
    <name>pVAPN1572</name>
</geneLocation>
<evidence type="ECO:0000313" key="2">
    <source>
        <dbReference type="EMBL" id="ARX60155.1"/>
    </source>
</evidence>
<feature type="transmembrane region" description="Helical" evidence="1">
    <location>
        <begin position="74"/>
        <end position="99"/>
    </location>
</feature>
<dbReference type="AlphaFoldDB" id="A0A1Z1UYS7"/>
<accession>A0A1Z1UYS7</accession>
<evidence type="ECO:0000256" key="1">
    <source>
        <dbReference type="SAM" id="Phobius"/>
    </source>
</evidence>
<proteinExistence type="predicted"/>
<keyword evidence="1" id="KW-1133">Transmembrane helix</keyword>
<gene>
    <name evidence="2" type="ORF">pVAPN1572_1171</name>
</gene>
<reference evidence="2" key="1">
    <citation type="journal article" date="2017" name="Genome Biol. Evol.">
        <title>Comparative Genomics of Rhodococcus equi Virulence Plasmids Indicates Host-Driven Evolution of the vap Pathogenicity Island.</title>
        <authorList>
            <person name="MacArthur I."/>
            <person name="Anastasi E."/>
            <person name="Alvarez S."/>
            <person name="Scortti M."/>
            <person name="Vazquez-Boland J.A."/>
        </authorList>
    </citation>
    <scope>NUCLEOTIDE SEQUENCE</scope>
    <source>
        <strain evidence="2">PAM1572</strain>
        <plasmid evidence="2">pVAPN1572</plasmid>
    </source>
</reference>
<keyword evidence="1" id="KW-0472">Membrane</keyword>
<sequence>MTYNRHGFHAPRYLTAALTVWGLVVGAIGYLGWRFATPLGPPERIGPGPSAPPSPGDVGYMVVVDHSEYASGPAWLPLIVILPAVGGLIGMATGLAITAETRWTSQMRTRRAVGAGFVVTGGLIGLATALIGEAVLPRQTWADVLEPADTYVHPMSALYLPPHFDLTPTWVSFPALGIAAGLLAAAALLVRRSPAQNPKG</sequence>
<keyword evidence="2" id="KW-0614">Plasmid</keyword>
<organism evidence="2">
    <name type="scientific">Rhodococcus hoagii</name>
    <name type="common">Corynebacterium equii</name>
    <dbReference type="NCBI Taxonomy" id="43767"/>
    <lineage>
        <taxon>Bacteria</taxon>
        <taxon>Bacillati</taxon>
        <taxon>Actinomycetota</taxon>
        <taxon>Actinomycetes</taxon>
        <taxon>Mycobacteriales</taxon>
        <taxon>Nocardiaceae</taxon>
        <taxon>Prescottella</taxon>
    </lineage>
</organism>
<dbReference type="EMBL" id="KX443401">
    <property type="protein sequence ID" value="ARX60155.1"/>
    <property type="molecule type" value="Genomic_DNA"/>
</dbReference>
<feature type="transmembrane region" description="Helical" evidence="1">
    <location>
        <begin position="111"/>
        <end position="131"/>
    </location>
</feature>
<keyword evidence="1" id="KW-0812">Transmembrane</keyword>
<name>A0A1Z1UYS7_RHOHA</name>
<feature type="transmembrane region" description="Helical" evidence="1">
    <location>
        <begin position="170"/>
        <end position="190"/>
    </location>
</feature>
<feature type="transmembrane region" description="Helical" evidence="1">
    <location>
        <begin position="12"/>
        <end position="33"/>
    </location>
</feature>
<protein>
    <submittedName>
        <fullName evidence="2">Uncharacterized protein</fullName>
    </submittedName>
</protein>